<dbReference type="CDD" id="cd06261">
    <property type="entry name" value="TM_PBP2"/>
    <property type="match status" value="1"/>
</dbReference>
<evidence type="ECO:0000256" key="7">
    <source>
        <dbReference type="RuleBase" id="RU363032"/>
    </source>
</evidence>
<keyword evidence="10" id="KW-1185">Reference proteome</keyword>
<reference evidence="9 10" key="1">
    <citation type="submission" date="2014-03" db="EMBL/GenBank/DDBJ databases">
        <title>Draft Genome Sequences of Four Burkholderia Strains.</title>
        <authorList>
            <person name="Liu X.Y."/>
            <person name="Li C.X."/>
            <person name="Xu J.H."/>
        </authorList>
    </citation>
    <scope>NUCLEOTIDE SEQUENCE [LARGE SCALE GENOMIC DNA]</scope>
    <source>
        <strain evidence="9 10">DSM 50014</strain>
    </source>
</reference>
<dbReference type="InterPro" id="IPR035906">
    <property type="entry name" value="MetI-like_sf"/>
</dbReference>
<feature type="transmembrane region" description="Helical" evidence="7">
    <location>
        <begin position="97"/>
        <end position="117"/>
    </location>
</feature>
<organism evidence="9 10">
    <name type="scientific">Caballeronia glathei</name>
    <dbReference type="NCBI Taxonomy" id="60547"/>
    <lineage>
        <taxon>Bacteria</taxon>
        <taxon>Pseudomonadati</taxon>
        <taxon>Pseudomonadota</taxon>
        <taxon>Betaproteobacteria</taxon>
        <taxon>Burkholderiales</taxon>
        <taxon>Burkholderiaceae</taxon>
        <taxon>Caballeronia</taxon>
    </lineage>
</organism>
<feature type="transmembrane region" description="Helical" evidence="7">
    <location>
        <begin position="153"/>
        <end position="172"/>
    </location>
</feature>
<evidence type="ECO:0000256" key="1">
    <source>
        <dbReference type="ARBA" id="ARBA00004651"/>
    </source>
</evidence>
<dbReference type="Pfam" id="PF00528">
    <property type="entry name" value="BPD_transp_1"/>
    <property type="match status" value="1"/>
</dbReference>
<keyword evidence="2 7" id="KW-0813">Transport</keyword>
<dbReference type="InterPro" id="IPR000515">
    <property type="entry name" value="MetI-like"/>
</dbReference>
<dbReference type="PROSITE" id="PS50928">
    <property type="entry name" value="ABC_TM1"/>
    <property type="match status" value="1"/>
</dbReference>
<dbReference type="Proteomes" id="UP000027466">
    <property type="component" value="Unassembled WGS sequence"/>
</dbReference>
<dbReference type="GO" id="GO:0042918">
    <property type="term" value="P:alkanesulfonate transmembrane transport"/>
    <property type="evidence" value="ECO:0007669"/>
    <property type="project" value="UniProtKB-ARBA"/>
</dbReference>
<name>A0A069PDU4_9BURK</name>
<dbReference type="Gene3D" id="1.10.3720.10">
    <property type="entry name" value="MetI-like"/>
    <property type="match status" value="1"/>
</dbReference>
<evidence type="ECO:0000313" key="10">
    <source>
        <dbReference type="Proteomes" id="UP000027466"/>
    </source>
</evidence>
<comment type="similarity">
    <text evidence="7">Belongs to the binding-protein-dependent transport system permease family.</text>
</comment>
<dbReference type="EMBL" id="JFHC01000072">
    <property type="protein sequence ID" value="KDR38883.1"/>
    <property type="molecule type" value="Genomic_DNA"/>
</dbReference>
<feature type="transmembrane region" description="Helical" evidence="7">
    <location>
        <begin position="216"/>
        <end position="238"/>
    </location>
</feature>
<evidence type="ECO:0000259" key="8">
    <source>
        <dbReference type="PROSITE" id="PS50928"/>
    </source>
</evidence>
<dbReference type="AlphaFoldDB" id="A0A069PDU4"/>
<evidence type="ECO:0000256" key="3">
    <source>
        <dbReference type="ARBA" id="ARBA00022475"/>
    </source>
</evidence>
<keyword evidence="3" id="KW-1003">Cell membrane</keyword>
<accession>A0A069PDU4</accession>
<dbReference type="STRING" id="60547.GCA_000751215_02233"/>
<keyword evidence="6 7" id="KW-0472">Membrane</keyword>
<comment type="subcellular location">
    <subcellularLocation>
        <location evidence="1 7">Cell membrane</location>
        <topology evidence="1 7">Multi-pass membrane protein</topology>
    </subcellularLocation>
</comment>
<protein>
    <submittedName>
        <fullName evidence="9">ABC transporter permease</fullName>
    </submittedName>
</protein>
<evidence type="ECO:0000256" key="2">
    <source>
        <dbReference type="ARBA" id="ARBA00022448"/>
    </source>
</evidence>
<evidence type="ECO:0000256" key="4">
    <source>
        <dbReference type="ARBA" id="ARBA00022692"/>
    </source>
</evidence>
<gene>
    <name evidence="9" type="ORF">BG61_36635</name>
</gene>
<dbReference type="PANTHER" id="PTHR30151">
    <property type="entry name" value="ALKANE SULFONATE ABC TRANSPORTER-RELATED, MEMBRANE SUBUNIT"/>
    <property type="match status" value="1"/>
</dbReference>
<evidence type="ECO:0000313" key="9">
    <source>
        <dbReference type="EMBL" id="KDR38883.1"/>
    </source>
</evidence>
<keyword evidence="4 7" id="KW-0812">Transmembrane</keyword>
<keyword evidence="5 7" id="KW-1133">Transmembrane helix</keyword>
<dbReference type="SUPFAM" id="SSF161098">
    <property type="entry name" value="MetI-like"/>
    <property type="match status" value="1"/>
</dbReference>
<dbReference type="FunFam" id="1.10.3720.10:FF:000003">
    <property type="entry name" value="Aliphatic sulfonate ABC transporter permease"/>
    <property type="match status" value="1"/>
</dbReference>
<sequence>MNALPIHPAKPSGQPARLVARRLLRAMLGALAPLAILVIWQCVASNSRALAGLLPAPLQVLDAWRIWMTGSDPFGMNAYAGTWLSNLAYSATRVGEGFLLALLVGIPLGLMIGWSRLTARMIDPLIQGLRPIPITAWLPFSIAVFGIRDMGSIFLIFLGGFYAIVVNTTQGARELDRNLVRAALMMGARPAQLLRRVVLPAAMPSIFTGLRIGLGIAWTAVIVSEMVAVKSGLGYVLWDAYYVGRMDIVLADMATIGVLGYVSDRILVLIANRALVWRALQSH</sequence>
<evidence type="ECO:0000256" key="6">
    <source>
        <dbReference type="ARBA" id="ARBA00023136"/>
    </source>
</evidence>
<feature type="domain" description="ABC transmembrane type-1" evidence="8">
    <location>
        <begin position="87"/>
        <end position="271"/>
    </location>
</feature>
<comment type="caution">
    <text evidence="9">The sequence shown here is derived from an EMBL/GenBank/DDBJ whole genome shotgun (WGS) entry which is preliminary data.</text>
</comment>
<dbReference type="PANTHER" id="PTHR30151:SF0">
    <property type="entry name" value="ABC TRANSPORTER PERMEASE PROTEIN MJ0413-RELATED"/>
    <property type="match status" value="1"/>
</dbReference>
<proteinExistence type="inferred from homology"/>
<evidence type="ECO:0000256" key="5">
    <source>
        <dbReference type="ARBA" id="ARBA00022989"/>
    </source>
</evidence>
<dbReference type="GO" id="GO:0005886">
    <property type="term" value="C:plasma membrane"/>
    <property type="evidence" value="ECO:0007669"/>
    <property type="project" value="UniProtKB-SubCell"/>
</dbReference>